<dbReference type="PANTHER" id="PTHR35910:SF1">
    <property type="entry name" value="2EXR DOMAIN-CONTAINING PROTEIN"/>
    <property type="match status" value="1"/>
</dbReference>
<dbReference type="InterPro" id="IPR045518">
    <property type="entry name" value="2EXR"/>
</dbReference>
<protein>
    <recommendedName>
        <fullName evidence="1">2EXR domain-containing protein</fullName>
    </recommendedName>
</protein>
<accession>A0A8K0TRL0</accession>
<evidence type="ECO:0000259" key="1">
    <source>
        <dbReference type="Pfam" id="PF20150"/>
    </source>
</evidence>
<comment type="caution">
    <text evidence="2">The sequence shown here is derived from an EMBL/GenBank/DDBJ whole genome shotgun (WGS) entry which is preliminary data.</text>
</comment>
<proteinExistence type="predicted"/>
<sequence length="629" mass="69927">MAQSTPLLEGFPQFSNLPSELRRMIWNECLPARRVVELDYPARQAHNSVGDPVRLSWCRLNVTTTQTGRWPLISKVCREAREVVAESRCADIPPRQLGLEGLACHWLQQPEGCWIRPSQDIAHLNWHPAGDYGDGSLVELPARPDPVRWITEVASRYEAAEVSLAAAVILPFGPSQDLRLGWEAQGNAVLSLGRCRQKYLMCLQTVTIHASTAEASLVGDGLFGTLGDSPIALVDPIKDWKGIEKACVLWQTFCQTDADAASFFGQTAKLQDRVTKWSNSAKLAWLYFRWRDEAEQGALLPVGDIFTPTLSFEGNIDLAFNMGLSDHPWAAENLQQIPRLQPVIMFRLCPAKCHLEVQDPCEVDYARRVASQQRAISAVMKVISVALGALFLCHQALASIRAGPYNFVYYFSIYRAEIDIYGRGETWTANLCKGSLSDESCNFDEFCKYVKHGGATWNNNPPDTGEDTNIGNNVTPDPHTAANRVRARLSPINFDYRQLLKEGTFTTGNTPNFAQFIGEGVKTLEALKEEATPEQMTTVKGHLDNVVASFKVIRAERVADMHQHLYKKLETINNLTIKTVTATTPGGFSYQAVKLEDTLTASPGLTEAIRNQSSSVTEPRGMETNCTYR</sequence>
<organism evidence="2 3">
    <name type="scientific">Plectosphaerella cucumerina</name>
    <dbReference type="NCBI Taxonomy" id="40658"/>
    <lineage>
        <taxon>Eukaryota</taxon>
        <taxon>Fungi</taxon>
        <taxon>Dikarya</taxon>
        <taxon>Ascomycota</taxon>
        <taxon>Pezizomycotina</taxon>
        <taxon>Sordariomycetes</taxon>
        <taxon>Hypocreomycetidae</taxon>
        <taxon>Glomerellales</taxon>
        <taxon>Plectosphaerellaceae</taxon>
        <taxon>Plectosphaerella</taxon>
    </lineage>
</organism>
<dbReference type="EMBL" id="JAGPXD010000002">
    <property type="protein sequence ID" value="KAH7369482.1"/>
    <property type="molecule type" value="Genomic_DNA"/>
</dbReference>
<dbReference type="Pfam" id="PF20150">
    <property type="entry name" value="2EXR"/>
    <property type="match status" value="1"/>
</dbReference>
<evidence type="ECO:0000313" key="2">
    <source>
        <dbReference type="EMBL" id="KAH7369482.1"/>
    </source>
</evidence>
<reference evidence="2" key="1">
    <citation type="journal article" date="2021" name="Nat. Commun.">
        <title>Genetic determinants of endophytism in the Arabidopsis root mycobiome.</title>
        <authorList>
            <person name="Mesny F."/>
            <person name="Miyauchi S."/>
            <person name="Thiergart T."/>
            <person name="Pickel B."/>
            <person name="Atanasova L."/>
            <person name="Karlsson M."/>
            <person name="Huettel B."/>
            <person name="Barry K.W."/>
            <person name="Haridas S."/>
            <person name="Chen C."/>
            <person name="Bauer D."/>
            <person name="Andreopoulos W."/>
            <person name="Pangilinan J."/>
            <person name="LaButti K."/>
            <person name="Riley R."/>
            <person name="Lipzen A."/>
            <person name="Clum A."/>
            <person name="Drula E."/>
            <person name="Henrissat B."/>
            <person name="Kohler A."/>
            <person name="Grigoriev I.V."/>
            <person name="Martin F.M."/>
            <person name="Hacquard S."/>
        </authorList>
    </citation>
    <scope>NUCLEOTIDE SEQUENCE</scope>
    <source>
        <strain evidence="2">MPI-CAGE-AT-0016</strain>
    </source>
</reference>
<dbReference type="Proteomes" id="UP000813385">
    <property type="component" value="Unassembled WGS sequence"/>
</dbReference>
<name>A0A8K0TRL0_9PEZI</name>
<dbReference type="PANTHER" id="PTHR35910">
    <property type="entry name" value="2EXR DOMAIN-CONTAINING PROTEIN"/>
    <property type="match status" value="1"/>
</dbReference>
<evidence type="ECO:0000313" key="3">
    <source>
        <dbReference type="Proteomes" id="UP000813385"/>
    </source>
</evidence>
<feature type="domain" description="2EXR" evidence="1">
    <location>
        <begin position="11"/>
        <end position="121"/>
    </location>
</feature>
<dbReference type="OrthoDB" id="3540486at2759"/>
<dbReference type="AlphaFoldDB" id="A0A8K0TRL0"/>
<keyword evidence="3" id="KW-1185">Reference proteome</keyword>
<gene>
    <name evidence="2" type="ORF">B0T11DRAFT_338431</name>
</gene>